<proteinExistence type="predicted"/>
<keyword evidence="1" id="KW-0472">Membrane</keyword>
<evidence type="ECO:0000256" key="1">
    <source>
        <dbReference type="SAM" id="Phobius"/>
    </source>
</evidence>
<dbReference type="AlphaFoldDB" id="A0AAD5MBJ7"/>
<comment type="caution">
    <text evidence="3">The sequence shown here is derived from an EMBL/GenBank/DDBJ whole genome shotgun (WGS) entry which is preliminary data.</text>
</comment>
<evidence type="ECO:0000313" key="4">
    <source>
        <dbReference type="Proteomes" id="UP001209570"/>
    </source>
</evidence>
<evidence type="ECO:0000313" key="3">
    <source>
        <dbReference type="EMBL" id="KAJ0409263.1"/>
    </source>
</evidence>
<feature type="chain" id="PRO_5042051643" description="Serine protease family S33" evidence="2">
    <location>
        <begin position="19"/>
        <end position="719"/>
    </location>
</feature>
<protein>
    <recommendedName>
        <fullName evidence="5">Serine protease family S33</fullName>
    </recommendedName>
</protein>
<dbReference type="Gene3D" id="3.40.50.1820">
    <property type="entry name" value="alpha/beta hydrolase"/>
    <property type="match status" value="1"/>
</dbReference>
<organism evidence="3 4">
    <name type="scientific">Pythium insidiosum</name>
    <name type="common">Pythiosis disease agent</name>
    <dbReference type="NCBI Taxonomy" id="114742"/>
    <lineage>
        <taxon>Eukaryota</taxon>
        <taxon>Sar</taxon>
        <taxon>Stramenopiles</taxon>
        <taxon>Oomycota</taxon>
        <taxon>Peronosporomycetes</taxon>
        <taxon>Pythiales</taxon>
        <taxon>Pythiaceae</taxon>
        <taxon>Pythium</taxon>
    </lineage>
</organism>
<feature type="transmembrane region" description="Helical" evidence="1">
    <location>
        <begin position="672"/>
        <end position="690"/>
    </location>
</feature>
<keyword evidence="2" id="KW-0732">Signal</keyword>
<dbReference type="Proteomes" id="UP001209570">
    <property type="component" value="Unassembled WGS sequence"/>
</dbReference>
<feature type="signal peptide" evidence="2">
    <location>
        <begin position="1"/>
        <end position="18"/>
    </location>
</feature>
<dbReference type="SUPFAM" id="SSF53474">
    <property type="entry name" value="alpha/beta-Hydrolases"/>
    <property type="match status" value="1"/>
</dbReference>
<evidence type="ECO:0000256" key="2">
    <source>
        <dbReference type="SAM" id="SignalP"/>
    </source>
</evidence>
<gene>
    <name evidence="3" type="ORF">P43SY_006760</name>
</gene>
<accession>A0AAD5MBJ7</accession>
<evidence type="ECO:0008006" key="5">
    <source>
        <dbReference type="Google" id="ProtNLM"/>
    </source>
</evidence>
<dbReference type="EMBL" id="JAKCXM010000005">
    <property type="protein sequence ID" value="KAJ0409263.1"/>
    <property type="molecule type" value="Genomic_DNA"/>
</dbReference>
<dbReference type="InterPro" id="IPR029058">
    <property type="entry name" value="AB_hydrolase_fold"/>
</dbReference>
<sequence length="719" mass="77750">MRALLVLLGAIAVEGSGGINGWYPCSPATLAEDAADLVSPVKLWEQPTPSFDEMEMRFLRTSISTGYQVETSTYCAFTKENSTGCKEFAVYSSYNASPIAYKRDKYWNRPPPLPSNVSVLLLSSPLDPQTIHKYAETFHDALKTDNKKLVTFPHSPHGTIYGTPMTGANDDDNDNDNNNNNNETDCGMLVLASYVLQGGDLSKTDTSCVGKVRPISFALSPETTRTMLATDAAYDGPFKASLAKNVDEARESKSMSYKTLFFLTSCELASRNLGGAEPGPLWIHVDEKWVNWVRTVTDVDIDSASFPLVVYFAMLVPRRLLVLAAAALAVGYAPTSMAADDKLIGWFPCSSFTFKEQIPEPSNSTTNAKPLLADSENLEAQCAIFKAPLCYDGVCKDKNKQEIEIFAKRIVGESPDGKPNVIFMQGGPGAASPAMESAMRSLYESLSGKVNVYTLDHRGTGRSTKLDCVAAQAQMSGSPGGSTVSAEEVGGCAAELERRYGSDLSSFSVTSAAADLQLFISTNVSVLLLSSPLDPQTIHKYAETFHDALKTDNKKLVTFPHSPHGTIYGTPMTGANDDDNDNDNNNNNNETDCGMLVLASYVLQGGDLSKTDTSCVGKVRPISFALPPETTRTMLATDAAYDGPYKASLAKNAESDDAEDHGSRDTFKTLCFLFLGLWLASVVALAVVLVKWRRAVGLQNNCVSTTLTHKKKRKNASAE</sequence>
<keyword evidence="1" id="KW-1133">Transmembrane helix</keyword>
<name>A0AAD5MBJ7_PYTIN</name>
<keyword evidence="4" id="KW-1185">Reference proteome</keyword>
<reference evidence="3" key="1">
    <citation type="submission" date="2021-12" db="EMBL/GenBank/DDBJ databases">
        <title>Prjna785345.</title>
        <authorList>
            <person name="Rujirawat T."/>
            <person name="Krajaejun T."/>
        </authorList>
    </citation>
    <scope>NUCLEOTIDE SEQUENCE</scope>
    <source>
        <strain evidence="3">Pi057C3</strain>
    </source>
</reference>
<keyword evidence="1" id="KW-0812">Transmembrane</keyword>